<name>A0A418Y7L6_9BURK</name>
<protein>
    <submittedName>
        <fullName evidence="1">Alpha/beta hydrolase</fullName>
    </submittedName>
</protein>
<feature type="non-terminal residue" evidence="1">
    <location>
        <position position="53"/>
    </location>
</feature>
<sequence>MNLNVQGLQAYCYTGGKAFDPAKPTTVFIHGAQNDHSVWALQSRYFAHHGFNV</sequence>
<dbReference type="EMBL" id="QYUP01000018">
    <property type="protein sequence ID" value="RJG26390.1"/>
    <property type="molecule type" value="Genomic_DNA"/>
</dbReference>
<reference evidence="1 2" key="1">
    <citation type="submission" date="2018-09" db="EMBL/GenBank/DDBJ databases">
        <authorList>
            <person name="Zhu H."/>
        </authorList>
    </citation>
    <scope>NUCLEOTIDE SEQUENCE [LARGE SCALE GENOMIC DNA]</scope>
    <source>
        <strain evidence="1 2">K1S02-61</strain>
    </source>
</reference>
<proteinExistence type="predicted"/>
<gene>
    <name evidence="1" type="ORF">D3872_02220</name>
</gene>
<evidence type="ECO:0000313" key="2">
    <source>
        <dbReference type="Proteomes" id="UP000284006"/>
    </source>
</evidence>
<keyword evidence="2" id="KW-1185">Reference proteome</keyword>
<dbReference type="Gene3D" id="3.40.50.1820">
    <property type="entry name" value="alpha/beta hydrolase"/>
    <property type="match status" value="1"/>
</dbReference>
<dbReference type="InterPro" id="IPR029058">
    <property type="entry name" value="AB_hydrolase_fold"/>
</dbReference>
<dbReference type="AlphaFoldDB" id="A0A418Y7L6"/>
<comment type="caution">
    <text evidence="1">The sequence shown here is derived from an EMBL/GenBank/DDBJ whole genome shotgun (WGS) entry which is preliminary data.</text>
</comment>
<keyword evidence="1" id="KW-0378">Hydrolase</keyword>
<organism evidence="1 2">
    <name type="scientific">Massilia cavernae</name>
    <dbReference type="NCBI Taxonomy" id="2320864"/>
    <lineage>
        <taxon>Bacteria</taxon>
        <taxon>Pseudomonadati</taxon>
        <taxon>Pseudomonadota</taxon>
        <taxon>Betaproteobacteria</taxon>
        <taxon>Burkholderiales</taxon>
        <taxon>Oxalobacteraceae</taxon>
        <taxon>Telluria group</taxon>
        <taxon>Massilia</taxon>
    </lineage>
</organism>
<dbReference type="SUPFAM" id="SSF53474">
    <property type="entry name" value="alpha/beta-Hydrolases"/>
    <property type="match status" value="1"/>
</dbReference>
<dbReference type="Proteomes" id="UP000284006">
    <property type="component" value="Unassembled WGS sequence"/>
</dbReference>
<evidence type="ECO:0000313" key="1">
    <source>
        <dbReference type="EMBL" id="RJG26390.1"/>
    </source>
</evidence>
<dbReference type="GO" id="GO:0016787">
    <property type="term" value="F:hydrolase activity"/>
    <property type="evidence" value="ECO:0007669"/>
    <property type="project" value="UniProtKB-KW"/>
</dbReference>
<accession>A0A418Y7L6</accession>